<evidence type="ECO:0000256" key="2">
    <source>
        <dbReference type="ARBA" id="ARBA00022777"/>
    </source>
</evidence>
<dbReference type="Pfam" id="PF00294">
    <property type="entry name" value="PfkB"/>
    <property type="match status" value="1"/>
</dbReference>
<feature type="domain" description="Carbohydrate kinase PfkB" evidence="3">
    <location>
        <begin position="76"/>
        <end position="352"/>
    </location>
</feature>
<evidence type="ECO:0000259" key="3">
    <source>
        <dbReference type="Pfam" id="PF00294"/>
    </source>
</evidence>
<evidence type="ECO:0000313" key="5">
    <source>
        <dbReference type="Proteomes" id="UP000000238"/>
    </source>
</evidence>
<dbReference type="HOGENOM" id="CLU_027634_12_0_6"/>
<dbReference type="Proteomes" id="UP000000238">
    <property type="component" value="Chromosome"/>
</dbReference>
<dbReference type="GO" id="GO:0016301">
    <property type="term" value="F:kinase activity"/>
    <property type="evidence" value="ECO:0007669"/>
    <property type="project" value="UniProtKB-KW"/>
</dbReference>
<proteinExistence type="predicted"/>
<dbReference type="PANTHER" id="PTHR10584:SF166">
    <property type="entry name" value="RIBOKINASE"/>
    <property type="match status" value="1"/>
</dbReference>
<evidence type="ECO:0000256" key="1">
    <source>
        <dbReference type="ARBA" id="ARBA00022679"/>
    </source>
</evidence>
<dbReference type="EMBL" id="CP000155">
    <property type="protein sequence ID" value="ABC33197.1"/>
    <property type="molecule type" value="Genomic_DNA"/>
</dbReference>
<dbReference type="eggNOG" id="COG0524">
    <property type="taxonomic scope" value="Bacteria"/>
</dbReference>
<sequence>MSENKVIFSPFLPHSFYVRQRRSVPPPHSSDESPTTKEQTCRFWGYSAWTTVVCPSLIINPSSLLPSGGIPMSKSVLVVGGASLNTLIHLDNFPQPQPQTLLAKGSYQAVGGTGAGKAFNLKQLGMDVRLHMLLGKDEAGHAILRECRRRDLPCIVELIDQPTEQHTNLMAADGGRISIFTHPSADEAPLHWSELDPALKQCDIAAVSILNYTRPVLARARELGKPLWIDLHDYDGVNPHHEEFIQAADALFLSSDNLPDYRPFMAQQVAAGKDFVVCTHGARGSTALDAAGNWYEQDIAEGFELVDSNGAGDAFFSGFLYAYSQGWDMNRRLRAGTLAAAFCITSTQLASDLLSAAALEQDHLSAQDQN</sequence>
<dbReference type="Gene3D" id="3.40.1190.20">
    <property type="match status" value="1"/>
</dbReference>
<keyword evidence="5" id="KW-1185">Reference proteome</keyword>
<dbReference type="InterPro" id="IPR029056">
    <property type="entry name" value="Ribokinase-like"/>
</dbReference>
<dbReference type="PANTHER" id="PTHR10584">
    <property type="entry name" value="SUGAR KINASE"/>
    <property type="match status" value="1"/>
</dbReference>
<keyword evidence="2 4" id="KW-0418">Kinase</keyword>
<accession>Q2S827</accession>
<name>Q2S827_HAHCH</name>
<keyword evidence="1" id="KW-0808">Transferase</keyword>
<dbReference type="InterPro" id="IPR011611">
    <property type="entry name" value="PfkB_dom"/>
</dbReference>
<dbReference type="SUPFAM" id="SSF53613">
    <property type="entry name" value="Ribokinase-like"/>
    <property type="match status" value="1"/>
</dbReference>
<dbReference type="KEGG" id="hch:HCH_06560"/>
<protein>
    <submittedName>
        <fullName evidence="4">Sugar kinase, ribokinase family</fullName>
    </submittedName>
</protein>
<dbReference type="STRING" id="349521.HCH_06560"/>
<evidence type="ECO:0000313" key="4">
    <source>
        <dbReference type="EMBL" id="ABC33197.1"/>
    </source>
</evidence>
<gene>
    <name evidence="4" type="ordered locus">HCH_06560</name>
</gene>
<dbReference type="InterPro" id="IPR002173">
    <property type="entry name" value="Carboh/pur_kinase_PfkB_CS"/>
</dbReference>
<dbReference type="AlphaFoldDB" id="Q2S827"/>
<organism evidence="4 5">
    <name type="scientific">Hahella chejuensis (strain KCTC 2396)</name>
    <dbReference type="NCBI Taxonomy" id="349521"/>
    <lineage>
        <taxon>Bacteria</taxon>
        <taxon>Pseudomonadati</taxon>
        <taxon>Pseudomonadota</taxon>
        <taxon>Gammaproteobacteria</taxon>
        <taxon>Oceanospirillales</taxon>
        <taxon>Hahellaceae</taxon>
        <taxon>Hahella</taxon>
    </lineage>
</organism>
<reference evidence="4 5" key="1">
    <citation type="journal article" date="2005" name="Nucleic Acids Res.">
        <title>Genomic blueprint of Hahella chejuensis, a marine microbe producing an algicidal agent.</title>
        <authorList>
            <person name="Jeong H."/>
            <person name="Yim J.H."/>
            <person name="Lee C."/>
            <person name="Choi S.-H."/>
            <person name="Park Y.K."/>
            <person name="Yoon S.H."/>
            <person name="Hur C.-G."/>
            <person name="Kang H.-Y."/>
            <person name="Kim D."/>
            <person name="Lee H.H."/>
            <person name="Park K.H."/>
            <person name="Park S.-H."/>
            <person name="Park H.-S."/>
            <person name="Lee H.K."/>
            <person name="Oh T.K."/>
            <person name="Kim J.F."/>
        </authorList>
    </citation>
    <scope>NUCLEOTIDE SEQUENCE [LARGE SCALE GENOMIC DNA]</scope>
    <source>
        <strain evidence="4 5">KCTC 2396</strain>
    </source>
</reference>
<dbReference type="PROSITE" id="PS00584">
    <property type="entry name" value="PFKB_KINASES_2"/>
    <property type="match status" value="1"/>
</dbReference>